<keyword evidence="10" id="KW-0808">Transferase</keyword>
<dbReference type="Pfam" id="PF04055">
    <property type="entry name" value="Radical_SAM"/>
    <property type="match status" value="2"/>
</dbReference>
<evidence type="ECO:0000313" key="20">
    <source>
        <dbReference type="EMBL" id="GBF97862.1"/>
    </source>
</evidence>
<evidence type="ECO:0000256" key="16">
    <source>
        <dbReference type="ARBA" id="ARBA00048468"/>
    </source>
</evidence>
<feature type="domain" description="Radical SAM core" evidence="19">
    <location>
        <begin position="675"/>
        <end position="922"/>
    </location>
</feature>
<keyword evidence="21" id="KW-1185">Reference proteome</keyword>
<evidence type="ECO:0000259" key="19">
    <source>
        <dbReference type="PROSITE" id="PS51918"/>
    </source>
</evidence>
<dbReference type="UniPathway" id="UPA00072"/>
<dbReference type="SFLD" id="SFLDG01388">
    <property type="entry name" value="7_8-didemethyl-8-hydroxy-5-dea"/>
    <property type="match status" value="2"/>
</dbReference>
<dbReference type="InterPro" id="IPR058240">
    <property type="entry name" value="rSAM_sf"/>
</dbReference>
<accession>A0A2V0PFS7</accession>
<evidence type="ECO:0000256" key="3">
    <source>
        <dbReference type="ARBA" id="ARBA00004712"/>
    </source>
</evidence>
<dbReference type="InterPro" id="IPR007197">
    <property type="entry name" value="rSAM"/>
</dbReference>
<dbReference type="InterPro" id="IPR034405">
    <property type="entry name" value="F420"/>
</dbReference>
<dbReference type="InterPro" id="IPR019939">
    <property type="entry name" value="CofG_family"/>
</dbReference>
<dbReference type="SUPFAM" id="SSF102114">
    <property type="entry name" value="Radical SAM enzymes"/>
    <property type="match status" value="2"/>
</dbReference>
<dbReference type="Proteomes" id="UP000247498">
    <property type="component" value="Unassembled WGS sequence"/>
</dbReference>
<evidence type="ECO:0000256" key="18">
    <source>
        <dbReference type="SAM" id="MobiDB-lite"/>
    </source>
</evidence>
<evidence type="ECO:0000256" key="2">
    <source>
        <dbReference type="ARBA" id="ARBA00003692"/>
    </source>
</evidence>
<feature type="compositionally biased region" description="Low complexity" evidence="18">
    <location>
        <begin position="518"/>
        <end position="550"/>
    </location>
</feature>
<dbReference type="InterPro" id="IPR045567">
    <property type="entry name" value="CofH/MnqC-like_C"/>
</dbReference>
<dbReference type="Pfam" id="PF19288">
    <property type="entry name" value="CofH_C"/>
    <property type="match status" value="1"/>
</dbReference>
<feature type="domain" description="Radical SAM core" evidence="19">
    <location>
        <begin position="130"/>
        <end position="375"/>
    </location>
</feature>
<keyword evidence="15" id="KW-0456">Lyase</keyword>
<dbReference type="EC" id="4.3.1.32" evidence="6"/>
<comment type="caution">
    <text evidence="20">The sequence shown here is derived from an EMBL/GenBank/DDBJ whole genome shotgun (WGS) entry which is preliminary data.</text>
</comment>
<evidence type="ECO:0000256" key="4">
    <source>
        <dbReference type="ARBA" id="ARBA00010051"/>
    </source>
</evidence>
<dbReference type="HAMAP" id="MF_01611">
    <property type="entry name" value="FO_synth_sub1"/>
    <property type="match status" value="1"/>
</dbReference>
<evidence type="ECO:0000256" key="9">
    <source>
        <dbReference type="ARBA" id="ARBA00022485"/>
    </source>
</evidence>
<dbReference type="NCBIfam" id="TIGR00423">
    <property type="entry name" value="CofH family radical SAM protein"/>
    <property type="match status" value="1"/>
</dbReference>
<evidence type="ECO:0000256" key="6">
    <source>
        <dbReference type="ARBA" id="ARBA00012126"/>
    </source>
</evidence>
<dbReference type="SFLD" id="SFLDF00294">
    <property type="entry name" value="7_8-didemethyl-8-hydroxy-5-dea"/>
    <property type="match status" value="1"/>
</dbReference>
<dbReference type="InterPro" id="IPR019940">
    <property type="entry name" value="CofH_family"/>
</dbReference>
<protein>
    <recommendedName>
        <fullName evidence="8">FO synthase</fullName>
        <ecNumber evidence="7">2.5.1.147</ecNumber>
        <ecNumber evidence="6">4.3.1.32</ecNumber>
    </recommendedName>
</protein>
<comment type="similarity">
    <text evidence="5">In the N-terminal section; belongs to the radical SAM superfamily. CofG family.</text>
</comment>
<dbReference type="HAMAP" id="MF_01612">
    <property type="entry name" value="FO_synth_sub2"/>
    <property type="match status" value="1"/>
</dbReference>
<comment type="catalytic activity">
    <reaction evidence="16">
        <text>5-amino-6-(D-ribitylamino)uracil + L-tyrosine + S-adenosyl-L-methionine = 5-amino-5-(4-hydroxybenzyl)-6-(D-ribitylimino)-5,6-dihydrouracil + 2-iminoacetate + 5'-deoxyadenosine + L-methionine + H(+)</text>
        <dbReference type="Rhea" id="RHEA:55200"/>
        <dbReference type="ChEBI" id="CHEBI:15378"/>
        <dbReference type="ChEBI" id="CHEBI:15934"/>
        <dbReference type="ChEBI" id="CHEBI:17319"/>
        <dbReference type="ChEBI" id="CHEBI:57844"/>
        <dbReference type="ChEBI" id="CHEBI:58315"/>
        <dbReference type="ChEBI" id="CHEBI:59789"/>
        <dbReference type="ChEBI" id="CHEBI:77846"/>
        <dbReference type="ChEBI" id="CHEBI:85936"/>
        <dbReference type="EC" id="2.5.1.147"/>
    </reaction>
</comment>
<dbReference type="SFLD" id="SFLDG01064">
    <property type="entry name" value="F420__menaquinone_cofactor_bio"/>
    <property type="match status" value="2"/>
</dbReference>
<feature type="compositionally biased region" description="Low complexity" evidence="18">
    <location>
        <begin position="40"/>
        <end position="49"/>
    </location>
</feature>
<evidence type="ECO:0000256" key="7">
    <source>
        <dbReference type="ARBA" id="ARBA00012289"/>
    </source>
</evidence>
<name>A0A2V0PFS7_9CHLO</name>
<evidence type="ECO:0000256" key="17">
    <source>
        <dbReference type="ARBA" id="ARBA00048974"/>
    </source>
</evidence>
<feature type="region of interest" description="Disordered" evidence="18">
    <location>
        <begin position="493"/>
        <end position="556"/>
    </location>
</feature>
<dbReference type="PROSITE" id="PS51918">
    <property type="entry name" value="RADICAL_SAM"/>
    <property type="match status" value="2"/>
</dbReference>
<dbReference type="InterPro" id="IPR013785">
    <property type="entry name" value="Aldolase_TIM"/>
</dbReference>
<evidence type="ECO:0000256" key="5">
    <source>
        <dbReference type="ARBA" id="ARBA00010826"/>
    </source>
</evidence>
<gene>
    <name evidence="20" type="ORF">Rsub_11212</name>
</gene>
<feature type="region of interest" description="Disordered" evidence="18">
    <location>
        <begin position="1"/>
        <end position="57"/>
    </location>
</feature>
<evidence type="ECO:0000256" key="12">
    <source>
        <dbReference type="ARBA" id="ARBA00022723"/>
    </source>
</evidence>
<keyword evidence="13" id="KW-0408">Iron</keyword>
<evidence type="ECO:0000256" key="8">
    <source>
        <dbReference type="ARBA" id="ARBA00022220"/>
    </source>
</evidence>
<dbReference type="GO" id="GO:0046872">
    <property type="term" value="F:metal ion binding"/>
    <property type="evidence" value="ECO:0007669"/>
    <property type="project" value="UniProtKB-KW"/>
</dbReference>
<dbReference type="InParanoid" id="A0A2V0PFS7"/>
<dbReference type="NCBIfam" id="NF004884">
    <property type="entry name" value="PRK06245.1"/>
    <property type="match status" value="1"/>
</dbReference>
<sequence>MRCSAPPQRAAGCTGPAARRTQPLLAAAARHQRTSRPHSRGPAAALAPPQRRHRRPRVTAAAAPSAATGAADASPADAGAADAVADADAARLLAPAPGDAALIDSLLATPLPDLMREAARLRDEGHPRVVTFSPKVFIPLTRLCRDACGYCTFALPPAPGRRAFMTLGEVVAVARLGAAQGCAEALFTLGDKPEDRWPEAAAELRSMGYPSTLDYVAAAAAEVLRETGLLPHVNAGIVGEADAARLREVSASQGLMLESLSPRLAAPGGAHHGCPDKEAAPRLGALAAAGRVGVPFTTGILVGIGETRRERVEALLAIKRAHAEWGHVQEVIVQNFRAKPGTAMAAHPEPPLEELLWSVAAARVVLGAGMSVQAPPNLTPAAEAGEEEAGEAWRALIDAGINDWGGISPVTRDFVNPERPWPHLERLAAATAAAGKLLLPRLPVYPRYLLHPEPGRWLAAGGGASSIGGRARAAADGDGLLRGSRWFAGAADAETKAGDGDGAAARPRGEGGSGGAAPSGAAALSGAAASAAPPAGRPASPAPRTRPGAGWSIAVGPSGTLEGAAAPAEPQPEVAALLERILSGASAGASGREPGAPAAPRGRAPPRGAAATLAAARAAAAPAEAAHATPSEAARAGVELSEAEVALLLRARGADFDAVVAAADELRARVCGDEVTYVVNRNINYTNVCTYSCSFCAFSKGKGSEDLRGTPYLVPLEEITRRAAEAWDRGATEVCMQGGIHPDFTGDTYLRLLDAAKAGAPGIHVHAFSPLEVLQGARTLGLGLDAYLARLRSAGLGSLPGTAAEVLDDAVRATLCPDKLTTAEWLSVARAAHGAGLPTTSTLMFGHVEEDAPGAWARHLLALRALAAGTGGVSEFVPLPFVHMQAPVFLRGGARRGPTLRECVLAHAVARLVLHPHITNIQASWVKMGPERAAALLAAGCNDMGGSLMSESITKAAGAAHGQELTPGRMEALIRAAGRAPRQRTTLYGAPPPGQVARSFGAAPLAPAAAVRAGAGAAAGGVRL</sequence>
<dbReference type="CDD" id="cd01335">
    <property type="entry name" value="Radical_SAM"/>
    <property type="match status" value="2"/>
</dbReference>
<dbReference type="NCBIfam" id="TIGR03551">
    <property type="entry name" value="F420_cofH"/>
    <property type="match status" value="1"/>
</dbReference>
<dbReference type="PANTHER" id="PTHR43076">
    <property type="entry name" value="FO SYNTHASE (COFH)"/>
    <property type="match status" value="1"/>
</dbReference>
<feature type="region of interest" description="Disordered" evidence="18">
    <location>
        <begin position="586"/>
        <end position="613"/>
    </location>
</feature>
<dbReference type="EC" id="2.5.1.147" evidence="7"/>
<reference evidence="20 21" key="1">
    <citation type="journal article" date="2018" name="Sci. Rep.">
        <title>Raphidocelis subcapitata (=Pseudokirchneriella subcapitata) provides an insight into genome evolution and environmental adaptations in the Sphaeropleales.</title>
        <authorList>
            <person name="Suzuki S."/>
            <person name="Yamaguchi H."/>
            <person name="Nakajima N."/>
            <person name="Kawachi M."/>
        </authorList>
    </citation>
    <scope>NUCLEOTIDE SEQUENCE [LARGE SCALE GENOMIC DNA]</scope>
    <source>
        <strain evidence="20 21">NIES-35</strain>
    </source>
</reference>
<dbReference type="InterPro" id="IPR006638">
    <property type="entry name" value="Elp3/MiaA/NifB-like_rSAM"/>
</dbReference>
<keyword evidence="9" id="KW-0004">4Fe-4S</keyword>
<comment type="catalytic activity">
    <reaction evidence="17">
        <text>5-amino-5-(4-hydroxybenzyl)-6-(D-ribitylimino)-5,6-dihydrouracil + S-adenosyl-L-methionine = 7,8-didemethyl-8-hydroxy-5-deazariboflavin + 5'-deoxyadenosine + L-methionine + NH4(+) + H(+)</text>
        <dbReference type="Rhea" id="RHEA:55204"/>
        <dbReference type="ChEBI" id="CHEBI:15378"/>
        <dbReference type="ChEBI" id="CHEBI:17319"/>
        <dbReference type="ChEBI" id="CHEBI:28938"/>
        <dbReference type="ChEBI" id="CHEBI:57844"/>
        <dbReference type="ChEBI" id="CHEBI:59789"/>
        <dbReference type="ChEBI" id="CHEBI:59904"/>
        <dbReference type="ChEBI" id="CHEBI:85936"/>
        <dbReference type="EC" id="4.3.1.32"/>
    </reaction>
</comment>
<dbReference type="STRING" id="307507.A0A2V0PFS7"/>
<keyword evidence="11" id="KW-0949">S-adenosyl-L-methionine</keyword>
<comment type="cofactor">
    <cofactor evidence="1">
        <name>[4Fe-4S] cluster</name>
        <dbReference type="ChEBI" id="CHEBI:49883"/>
    </cofactor>
</comment>
<evidence type="ECO:0000256" key="1">
    <source>
        <dbReference type="ARBA" id="ARBA00001966"/>
    </source>
</evidence>
<feature type="compositionally biased region" description="Basic residues" evidence="18">
    <location>
        <begin position="30"/>
        <end position="39"/>
    </location>
</feature>
<keyword evidence="12" id="KW-0479">Metal-binding</keyword>
<dbReference type="AlphaFoldDB" id="A0A2V0PFS7"/>
<dbReference type="GO" id="GO:0051539">
    <property type="term" value="F:4 iron, 4 sulfur cluster binding"/>
    <property type="evidence" value="ECO:0007669"/>
    <property type="project" value="UniProtKB-KW"/>
</dbReference>
<comment type="similarity">
    <text evidence="4">In the C-terminal section; belongs to the radical SAM superfamily. CofH family.</text>
</comment>
<dbReference type="NCBIfam" id="TIGR03550">
    <property type="entry name" value="F420_cofG"/>
    <property type="match status" value="1"/>
</dbReference>
<dbReference type="SMART" id="SM00729">
    <property type="entry name" value="Elp3"/>
    <property type="match status" value="1"/>
</dbReference>
<dbReference type="OrthoDB" id="2015542at2759"/>
<organism evidence="20 21">
    <name type="scientific">Raphidocelis subcapitata</name>
    <dbReference type="NCBI Taxonomy" id="307507"/>
    <lineage>
        <taxon>Eukaryota</taxon>
        <taxon>Viridiplantae</taxon>
        <taxon>Chlorophyta</taxon>
        <taxon>core chlorophytes</taxon>
        <taxon>Chlorophyceae</taxon>
        <taxon>CS clade</taxon>
        <taxon>Sphaeropleales</taxon>
        <taxon>Selenastraceae</taxon>
        <taxon>Raphidocelis</taxon>
    </lineage>
</organism>
<comment type="pathway">
    <text evidence="3">Cofactor biosynthesis; coenzyme F0 biosynthesis.</text>
</comment>
<dbReference type="SFLD" id="SFLDS00029">
    <property type="entry name" value="Radical_SAM"/>
    <property type="match status" value="2"/>
</dbReference>
<dbReference type="GO" id="GO:0044689">
    <property type="term" value="F:7,8-didemethyl-8-hydroxy-5-deazariboflavin synthase activity"/>
    <property type="evidence" value="ECO:0007669"/>
    <property type="project" value="UniProtKB-EC"/>
</dbReference>
<comment type="function">
    <text evidence="2">Catalyzes the radical-mediated synthesis of 7,8-didemethyl-8-hydroxy-5-deazariboflavin (FO) from 5-amino-6-(D-ribitylamino)uracil and L-tyrosine.</text>
</comment>
<proteinExistence type="inferred from homology"/>
<evidence type="ECO:0000256" key="14">
    <source>
        <dbReference type="ARBA" id="ARBA00023014"/>
    </source>
</evidence>
<dbReference type="PANTHER" id="PTHR43076:SF1">
    <property type="entry name" value="LIPOYL SYNTHASE 2"/>
    <property type="match status" value="1"/>
</dbReference>
<evidence type="ECO:0000313" key="21">
    <source>
        <dbReference type="Proteomes" id="UP000247498"/>
    </source>
</evidence>
<evidence type="ECO:0000256" key="13">
    <source>
        <dbReference type="ARBA" id="ARBA00023004"/>
    </source>
</evidence>
<evidence type="ECO:0000256" key="15">
    <source>
        <dbReference type="ARBA" id="ARBA00023239"/>
    </source>
</evidence>
<evidence type="ECO:0000256" key="10">
    <source>
        <dbReference type="ARBA" id="ARBA00022679"/>
    </source>
</evidence>
<dbReference type="EMBL" id="BDRX01000109">
    <property type="protein sequence ID" value="GBF97862.1"/>
    <property type="molecule type" value="Genomic_DNA"/>
</dbReference>
<evidence type="ECO:0000256" key="11">
    <source>
        <dbReference type="ARBA" id="ARBA00022691"/>
    </source>
</evidence>
<keyword evidence="14" id="KW-0411">Iron-sulfur</keyword>
<dbReference type="Gene3D" id="3.20.20.70">
    <property type="entry name" value="Aldolase class I"/>
    <property type="match status" value="2"/>
</dbReference>
<dbReference type="InterPro" id="IPR020050">
    <property type="entry name" value="FO_synthase_su2"/>
</dbReference>
<dbReference type="SFLD" id="SFLDG01389">
    <property type="entry name" value="menaquinone_synthsis_involved"/>
    <property type="match status" value="1"/>
</dbReference>
<dbReference type="GO" id="GO:0141093">
    <property type="term" value="F:5-amino-6-(D-ribitylamino)uracil--L-tyrosine 4-hydroxyphenyl transferase activity"/>
    <property type="evidence" value="ECO:0007669"/>
    <property type="project" value="UniProtKB-EC"/>
</dbReference>